<dbReference type="NCBIfam" id="NF005298">
    <property type="entry name" value="PRK06826.1"/>
    <property type="match status" value="1"/>
</dbReference>
<evidence type="ECO:0000313" key="11">
    <source>
        <dbReference type="EMBL" id="RAM02265.1"/>
    </source>
</evidence>
<dbReference type="Gene3D" id="2.40.50.140">
    <property type="entry name" value="Nucleic acid-binding proteins"/>
    <property type="match status" value="1"/>
</dbReference>
<evidence type="ECO:0000259" key="9">
    <source>
        <dbReference type="SMART" id="SM00481"/>
    </source>
</evidence>
<dbReference type="Pfam" id="PF01336">
    <property type="entry name" value="tRNA_anti-codon"/>
    <property type="match status" value="1"/>
</dbReference>
<dbReference type="GO" id="GO:0003887">
    <property type="term" value="F:DNA-directed DNA polymerase activity"/>
    <property type="evidence" value="ECO:0007669"/>
    <property type="project" value="UniProtKB-KW"/>
</dbReference>
<dbReference type="GO" id="GO:0008408">
    <property type="term" value="F:3'-5' exonuclease activity"/>
    <property type="evidence" value="ECO:0007669"/>
    <property type="project" value="InterPro"/>
</dbReference>
<dbReference type="EMBL" id="CP036313">
    <property type="protein sequence ID" value="QBH14409.1"/>
    <property type="molecule type" value="Genomic_DNA"/>
</dbReference>
<dbReference type="InterPro" id="IPR011708">
    <property type="entry name" value="DNA_pol3_alpha_NTPase_dom"/>
</dbReference>
<name>A0A328FH07_9BACT</name>
<dbReference type="SMART" id="SM00481">
    <property type="entry name" value="POLIIIAc"/>
    <property type="match status" value="1"/>
</dbReference>
<dbReference type="GO" id="GO:0006260">
    <property type="term" value="P:DNA replication"/>
    <property type="evidence" value="ECO:0007669"/>
    <property type="project" value="UniProtKB-KW"/>
</dbReference>
<organism evidence="11 12">
    <name type="scientific">Desulfobacter hydrogenophilus</name>
    <dbReference type="NCBI Taxonomy" id="2291"/>
    <lineage>
        <taxon>Bacteria</taxon>
        <taxon>Pseudomonadati</taxon>
        <taxon>Thermodesulfobacteriota</taxon>
        <taxon>Desulfobacteria</taxon>
        <taxon>Desulfobacterales</taxon>
        <taxon>Desulfobacteraceae</taxon>
        <taxon>Desulfobacter</taxon>
    </lineage>
</organism>
<dbReference type="SUPFAM" id="SSF89550">
    <property type="entry name" value="PHP domain-like"/>
    <property type="match status" value="1"/>
</dbReference>
<evidence type="ECO:0000313" key="12">
    <source>
        <dbReference type="Proteomes" id="UP000248798"/>
    </source>
</evidence>
<dbReference type="NCBIfam" id="TIGR00594">
    <property type="entry name" value="polc"/>
    <property type="match status" value="1"/>
</dbReference>
<comment type="catalytic activity">
    <reaction evidence="8">
        <text>DNA(n) + a 2'-deoxyribonucleoside 5'-triphosphate = DNA(n+1) + diphosphate</text>
        <dbReference type="Rhea" id="RHEA:22508"/>
        <dbReference type="Rhea" id="RHEA-COMP:17339"/>
        <dbReference type="Rhea" id="RHEA-COMP:17340"/>
        <dbReference type="ChEBI" id="CHEBI:33019"/>
        <dbReference type="ChEBI" id="CHEBI:61560"/>
        <dbReference type="ChEBI" id="CHEBI:173112"/>
        <dbReference type="EC" id="2.7.7.7"/>
    </reaction>
</comment>
<evidence type="ECO:0000313" key="10">
    <source>
        <dbReference type="EMBL" id="QBH14409.1"/>
    </source>
</evidence>
<evidence type="ECO:0000256" key="1">
    <source>
        <dbReference type="ARBA" id="ARBA00004496"/>
    </source>
</evidence>
<dbReference type="RefSeq" id="WP_111955906.1">
    <property type="nucleotide sequence ID" value="NZ_CP036313.1"/>
</dbReference>
<dbReference type="PANTHER" id="PTHR32294:SF0">
    <property type="entry name" value="DNA POLYMERASE III SUBUNIT ALPHA"/>
    <property type="match status" value="1"/>
</dbReference>
<dbReference type="InterPro" id="IPR004013">
    <property type="entry name" value="PHP_dom"/>
</dbReference>
<dbReference type="PANTHER" id="PTHR32294">
    <property type="entry name" value="DNA POLYMERASE III SUBUNIT ALPHA"/>
    <property type="match status" value="1"/>
</dbReference>
<dbReference type="Pfam" id="PF07733">
    <property type="entry name" value="DNA_pol3_alpha"/>
    <property type="match status" value="1"/>
</dbReference>
<dbReference type="Gene3D" id="1.10.10.1600">
    <property type="entry name" value="Bacterial DNA polymerase III alpha subunit, thumb domain"/>
    <property type="match status" value="1"/>
</dbReference>
<dbReference type="Pfam" id="PF14579">
    <property type="entry name" value="HHH_6"/>
    <property type="match status" value="1"/>
</dbReference>
<dbReference type="InterPro" id="IPR003141">
    <property type="entry name" value="Pol/His_phosphatase_N"/>
</dbReference>
<dbReference type="AlphaFoldDB" id="A0A328FH07"/>
<dbReference type="Gene3D" id="3.20.20.140">
    <property type="entry name" value="Metal-dependent hydrolases"/>
    <property type="match status" value="1"/>
</dbReference>
<evidence type="ECO:0000256" key="6">
    <source>
        <dbReference type="ARBA" id="ARBA00022705"/>
    </source>
</evidence>
<comment type="subcellular location">
    <subcellularLocation>
        <location evidence="1">Cytoplasm</location>
    </subcellularLocation>
</comment>
<gene>
    <name evidence="11" type="ORF">DO021_09130</name>
    <name evidence="10" type="ORF">EYB58_16660</name>
</gene>
<dbReference type="InterPro" id="IPR041931">
    <property type="entry name" value="DNA_pol3_alpha_thumb_dom"/>
</dbReference>
<evidence type="ECO:0000256" key="5">
    <source>
        <dbReference type="ARBA" id="ARBA00022695"/>
    </source>
</evidence>
<dbReference type="InterPro" id="IPR012340">
    <property type="entry name" value="NA-bd_OB-fold"/>
</dbReference>
<evidence type="ECO:0000256" key="3">
    <source>
        <dbReference type="ARBA" id="ARBA00019114"/>
    </source>
</evidence>
<keyword evidence="4 10" id="KW-0808">Transferase</keyword>
<reference evidence="10 13" key="2">
    <citation type="submission" date="2019-02" db="EMBL/GenBank/DDBJ databases">
        <title>Complete genome sequence of Desulfobacter hydrogenophilus AcRS1.</title>
        <authorList>
            <person name="Marietou A."/>
            <person name="Lund M.B."/>
            <person name="Marshall I.P.G."/>
            <person name="Schreiber L."/>
            <person name="Jorgensen B."/>
        </authorList>
    </citation>
    <scope>NUCLEOTIDE SEQUENCE [LARGE SCALE GENOMIC DNA]</scope>
    <source>
        <strain evidence="10 13">AcRS1</strain>
    </source>
</reference>
<dbReference type="Pfam" id="PF02811">
    <property type="entry name" value="PHP"/>
    <property type="match status" value="1"/>
</dbReference>
<dbReference type="Proteomes" id="UP000248798">
    <property type="component" value="Unassembled WGS sequence"/>
</dbReference>
<keyword evidence="13" id="KW-1185">Reference proteome</keyword>
<evidence type="ECO:0000256" key="4">
    <source>
        <dbReference type="ARBA" id="ARBA00022679"/>
    </source>
</evidence>
<evidence type="ECO:0000256" key="2">
    <source>
        <dbReference type="ARBA" id="ARBA00012417"/>
    </source>
</evidence>
<dbReference type="EMBL" id="QLNI01000016">
    <property type="protein sequence ID" value="RAM02265.1"/>
    <property type="molecule type" value="Genomic_DNA"/>
</dbReference>
<dbReference type="NCBIfam" id="NF004226">
    <property type="entry name" value="PRK05673.1"/>
    <property type="match status" value="1"/>
</dbReference>
<dbReference type="EC" id="2.7.7.7" evidence="2"/>
<dbReference type="GO" id="GO:0003676">
    <property type="term" value="F:nucleic acid binding"/>
    <property type="evidence" value="ECO:0007669"/>
    <property type="project" value="InterPro"/>
</dbReference>
<reference evidence="11 12" key="1">
    <citation type="submission" date="2018-06" db="EMBL/GenBank/DDBJ databases">
        <title>Complete Genome Sequence of Desulfobacter hydrogenophilus (DSM3380).</title>
        <authorList>
            <person name="Marietou A."/>
            <person name="Schreiber L."/>
            <person name="Marshall I."/>
            <person name="Jorgensen B."/>
        </authorList>
    </citation>
    <scope>NUCLEOTIDE SEQUENCE [LARGE SCALE GENOMIC DNA]</scope>
    <source>
        <strain evidence="11 12">DSM 3380</strain>
    </source>
</reference>
<feature type="domain" description="Polymerase/histidinol phosphatase N-terminal" evidence="9">
    <location>
        <begin position="14"/>
        <end position="81"/>
    </location>
</feature>
<keyword evidence="7" id="KW-0239">DNA-directed DNA polymerase</keyword>
<dbReference type="Pfam" id="PF17657">
    <property type="entry name" value="DNA_pol3_finger"/>
    <property type="match status" value="1"/>
</dbReference>
<evidence type="ECO:0000256" key="8">
    <source>
        <dbReference type="ARBA" id="ARBA00049244"/>
    </source>
</evidence>
<evidence type="ECO:0000256" key="7">
    <source>
        <dbReference type="ARBA" id="ARBA00022932"/>
    </source>
</evidence>
<dbReference type="CDD" id="cd04485">
    <property type="entry name" value="DnaE_OBF"/>
    <property type="match status" value="1"/>
</dbReference>
<dbReference type="InterPro" id="IPR016195">
    <property type="entry name" value="Pol/histidinol_Pase-like"/>
</dbReference>
<dbReference type="InterPro" id="IPR040982">
    <property type="entry name" value="DNA_pol3_finger"/>
</dbReference>
<dbReference type="OrthoDB" id="9803237at2"/>
<keyword evidence="6" id="KW-0235">DNA replication</keyword>
<proteinExistence type="predicted"/>
<dbReference type="CDD" id="cd12113">
    <property type="entry name" value="PHP_PolIIIA_DnaE3"/>
    <property type="match status" value="1"/>
</dbReference>
<dbReference type="Gene3D" id="1.10.150.870">
    <property type="match status" value="1"/>
</dbReference>
<dbReference type="InterPro" id="IPR004365">
    <property type="entry name" value="NA-bd_OB_tRNA"/>
</dbReference>
<protein>
    <recommendedName>
        <fullName evidence="3">DNA polymerase III subunit alpha</fullName>
        <ecNumber evidence="2">2.7.7.7</ecNumber>
    </recommendedName>
</protein>
<dbReference type="InterPro" id="IPR029460">
    <property type="entry name" value="DNAPol_HHH"/>
</dbReference>
<evidence type="ECO:0000313" key="13">
    <source>
        <dbReference type="Proteomes" id="UP000293902"/>
    </source>
</evidence>
<dbReference type="GO" id="GO:0005737">
    <property type="term" value="C:cytoplasm"/>
    <property type="evidence" value="ECO:0007669"/>
    <property type="project" value="UniProtKB-SubCell"/>
</dbReference>
<dbReference type="Proteomes" id="UP000293902">
    <property type="component" value="Chromosome"/>
</dbReference>
<sequence length="1180" mass="131840">MADNQTDNKDIPFYHLHLHSEYSLLDGAIRLNDLMTRCTEYGMDAVSITDHGTMFGVAEFYEKAQKAGIKPILGCEVYVAPRTLNDRTQLDRKGLSHLVLLAKDMEGYTNLCKLVSVAQLKGFYFKPRIDKELLAEHAKGLVGLSACLKGDIPQAILAGDQAKADDLARFYLDTLGEGNFFLEVQENGMPIQHRVNNGLLDISKRLSIPMVATNDCHYLSNGDAKAHEILLCIQTGDTFDNADRFKFDSDQLYFKSGQEMADSLGHFPDAIANTKLIADMCEVNFGKKTYHFPRYDLGDGLSEDELFKKLAMKGFEERLAKIKEKNPDIDEQVYRDRIKYEIDIILEMGFPGYFLIVADFIDHARKIGVPVGPGRGSAAGSMVAYAMGITALDPIAHGLIFERFLNPARISMPDIDVDFCIEGREQVYDYTVKRYGGPEYVCQIITFGRLKAKAVIRDVGRALGVPLSEVDEVAKMIPDNAKNLKKALEEVPGIQDKCRETDVKTQMLEVAMLLEGLPRHASTHAAGVVVSDKPLCEYLPLFKGKDGETITQFDMNFTEKQGLVKFDFLGLRNLTVIKNCIALIEKQGDTPPDLLHLDYSDQKTFELLQNADTTGVFQLESSGMKELISRLKPASFSDIVALVALYRPGPLDSGMADNYVERKHGREPVVYLFPELEPVLEETYGVILYQEQVMKIAGVIANYSMAQADGLRKAMGKKIAAMMEEHRTLFMKGAQENGHDPKKAEELFNLMEKFGGYGFNKSHSAAYALIAYQTAFLKAHFPVEFIAALMTSERSNSDAVLKYMDECKGHNIKVLPPDVNQSDAFFNVNDHCIRFGLAAIKGVGEAAIESIVQDREKEGEYTSLYNFCERVNLSKANKKVLEALIKSGALDTTGDKRAQMMAMLEDALDHGARIQKEKADAQLDLFADSGVGICLPSNIPRMPDIDEWEGKVLLELEKEALGFYITGHPLDDYADIIRKFTSVNTISLQDVNDEKMVRIAGNLKVQKIHKTKKGDLMAFCSIEDQYSTVELVVFPNLYARTHTFLSQEQVVIIEAEVQRKENTVKLIGEAIVPATQAEILWAAGIVMQVDAQHHKTDVLDQLKPVIERYPGNCVSLFNIHIDSEHPDVMVKLSDDYKSDACPGFFQEIETILGPGTIETRCAPVKDKVKKKKRWPKKQVS</sequence>
<accession>A0A328FH07</accession>
<keyword evidence="5 10" id="KW-0548">Nucleotidyltransferase</keyword>
<dbReference type="InterPro" id="IPR004805">
    <property type="entry name" value="DnaE2/DnaE/PolC"/>
</dbReference>